<dbReference type="EMBL" id="BK016062">
    <property type="protein sequence ID" value="DAF91968.1"/>
    <property type="molecule type" value="Genomic_DNA"/>
</dbReference>
<evidence type="ECO:0000313" key="1">
    <source>
        <dbReference type="EMBL" id="DAF91968.1"/>
    </source>
</evidence>
<protein>
    <submittedName>
        <fullName evidence="1">Uncharacterized protein</fullName>
    </submittedName>
</protein>
<name>A0A8S5UBW9_9CAUD</name>
<accession>A0A8S5UBW9</accession>
<organism evidence="1">
    <name type="scientific">Podoviridae sp. ctZkC8</name>
    <dbReference type="NCBI Taxonomy" id="2825259"/>
    <lineage>
        <taxon>Viruses</taxon>
        <taxon>Duplodnaviria</taxon>
        <taxon>Heunggongvirae</taxon>
        <taxon>Uroviricota</taxon>
        <taxon>Caudoviricetes</taxon>
    </lineage>
</organism>
<sequence>MIIPLFVPMLSIIDFSSISQLLLSNTSLMYFPILKLGST</sequence>
<reference evidence="1" key="1">
    <citation type="journal article" date="2021" name="Proc. Natl. Acad. Sci. U.S.A.">
        <title>A Catalog of Tens of Thousands of Viruses from Human Metagenomes Reveals Hidden Associations with Chronic Diseases.</title>
        <authorList>
            <person name="Tisza M.J."/>
            <person name="Buck C.B."/>
        </authorList>
    </citation>
    <scope>NUCLEOTIDE SEQUENCE</scope>
    <source>
        <strain evidence="1">CtZkC8</strain>
    </source>
</reference>
<proteinExistence type="predicted"/>